<proteinExistence type="predicted"/>
<feature type="compositionally biased region" description="Basic and acidic residues" evidence="1">
    <location>
        <begin position="478"/>
        <end position="487"/>
    </location>
</feature>
<keyword evidence="3" id="KW-1185">Reference proteome</keyword>
<feature type="compositionally biased region" description="Basic and acidic residues" evidence="1">
    <location>
        <begin position="303"/>
        <end position="313"/>
    </location>
</feature>
<gene>
    <name evidence="2" type="ORF">HK097_004992</name>
</gene>
<protein>
    <recommendedName>
        <fullName evidence="4">PH domain-containing protein</fullName>
    </recommendedName>
</protein>
<dbReference type="AlphaFoldDB" id="A0AAD5WX31"/>
<name>A0AAD5WX31_9FUNG</name>
<feature type="non-terminal residue" evidence="2">
    <location>
        <position position="1"/>
    </location>
</feature>
<dbReference type="EMBL" id="JADGJD010002353">
    <property type="protein sequence ID" value="KAJ3033051.1"/>
    <property type="molecule type" value="Genomic_DNA"/>
</dbReference>
<sequence>WIIPIPQILEIRSLVPQPSPDPTSKSARTFIIRTRRRDYTLVAPTPESFRRWTFLLCRLSNTSAQNPEDENWEGQSEFGGEESDDDDGRTQVQGYGMGMEKLVRMGVEGLGGESGPSAGGADLRHQRRRSVMSVRSSMGGSTIIGGIPPTLNANHPSKERLSIWHRALGELTQVDPEAGAMVFSVAIASNGSGGVERGLGALVKSGGFPALRRRSSVASMSGASRGGEDILFKYNNGADVPPVPELPAGVRDRSGSGGVGQRAPSREAEREIEERSPPGDSPPMREQPPRGVAPNDVASVHSSQRDVDGHSVHSGDGLPQRKKSLVRERMMNGGIGLIRQDSVGPGGLKSPGAVNPAMEELMQLESELRGLSRIPTSGVGVETPVRMSPQGVEVNEPREENLKIKPAGSREMLNAPRSPPTPPDAGPAEVLQHFRPQEMNRTSLLSDTSIAEYGFAKPLAPDTHHVPKALTPINESRAPTRESESRSHHSHNQQPPPELSTSPELHAQLQHACDAIIRLTGRLLGSTDGITSPQSLLSQPQKSKTYPSPQFYTRFATQAIPHHARIIHDYVETYVAELESTRTRQRSYTNDSTDAHMDQYMQGRVAGIWKRVDVVGGVRGAFS</sequence>
<accession>A0AAD5WX31</accession>
<evidence type="ECO:0000313" key="3">
    <source>
        <dbReference type="Proteomes" id="UP001212841"/>
    </source>
</evidence>
<evidence type="ECO:0008006" key="4">
    <source>
        <dbReference type="Google" id="ProtNLM"/>
    </source>
</evidence>
<comment type="caution">
    <text evidence="2">The sequence shown here is derived from an EMBL/GenBank/DDBJ whole genome shotgun (WGS) entry which is preliminary data.</text>
</comment>
<reference evidence="2" key="1">
    <citation type="submission" date="2020-05" db="EMBL/GenBank/DDBJ databases">
        <title>Phylogenomic resolution of chytrid fungi.</title>
        <authorList>
            <person name="Stajich J.E."/>
            <person name="Amses K."/>
            <person name="Simmons R."/>
            <person name="Seto K."/>
            <person name="Myers J."/>
            <person name="Bonds A."/>
            <person name="Quandt C.A."/>
            <person name="Barry K."/>
            <person name="Liu P."/>
            <person name="Grigoriev I."/>
            <person name="Longcore J.E."/>
            <person name="James T.Y."/>
        </authorList>
    </citation>
    <scope>NUCLEOTIDE SEQUENCE</scope>
    <source>
        <strain evidence="2">JEL0318</strain>
    </source>
</reference>
<evidence type="ECO:0000256" key="1">
    <source>
        <dbReference type="SAM" id="MobiDB-lite"/>
    </source>
</evidence>
<evidence type="ECO:0000313" key="2">
    <source>
        <dbReference type="EMBL" id="KAJ3033051.1"/>
    </source>
</evidence>
<feature type="region of interest" description="Disordered" evidence="1">
    <location>
        <begin position="405"/>
        <end position="425"/>
    </location>
</feature>
<feature type="region of interest" description="Disordered" evidence="1">
    <location>
        <begin position="243"/>
        <end position="323"/>
    </location>
</feature>
<dbReference type="Proteomes" id="UP001212841">
    <property type="component" value="Unassembled WGS sequence"/>
</dbReference>
<feature type="region of interest" description="Disordered" evidence="1">
    <location>
        <begin position="459"/>
        <end position="504"/>
    </location>
</feature>
<feature type="region of interest" description="Disordered" evidence="1">
    <location>
        <begin position="64"/>
        <end position="91"/>
    </location>
</feature>
<feature type="compositionally biased region" description="Basic and acidic residues" evidence="1">
    <location>
        <begin position="264"/>
        <end position="277"/>
    </location>
</feature>
<organism evidence="2 3">
    <name type="scientific">Rhizophlyctis rosea</name>
    <dbReference type="NCBI Taxonomy" id="64517"/>
    <lineage>
        <taxon>Eukaryota</taxon>
        <taxon>Fungi</taxon>
        <taxon>Fungi incertae sedis</taxon>
        <taxon>Chytridiomycota</taxon>
        <taxon>Chytridiomycota incertae sedis</taxon>
        <taxon>Chytridiomycetes</taxon>
        <taxon>Rhizophlyctidales</taxon>
        <taxon>Rhizophlyctidaceae</taxon>
        <taxon>Rhizophlyctis</taxon>
    </lineage>
</organism>